<evidence type="ECO:0000313" key="6">
    <source>
        <dbReference type="EMBL" id="MDO7253920.1"/>
    </source>
</evidence>
<reference evidence="6 8" key="3">
    <citation type="journal article" date="2024" name="Syst. Appl. Microbiol.">
        <title>Helicobacter cappadocius sp. nov., from lizards: The first psychrotrophic Helicobacter species.</title>
        <authorList>
            <person name="Aydin F."/>
            <person name="Tarhane S."/>
            <person name="Karakaya E."/>
            <person name="Abay S."/>
            <person name="Kayman T."/>
            <person name="Guran O."/>
            <person name="Bozkurt E."/>
            <person name="Uzum N."/>
            <person name="Avci A."/>
            <person name="Olgun K."/>
            <person name="Jablonski D."/>
            <person name="Guran C."/>
            <person name="Burcin Saticioglu I."/>
        </authorList>
    </citation>
    <scope>NUCLEOTIDE SEQUENCE [LARGE SCALE GENOMIC DNA]</scope>
    <source>
        <strain evidence="6">Faydin-H75</strain>
        <strain evidence="8">faydin-H76</strain>
    </source>
</reference>
<accession>A0AA90T5R7</accession>
<evidence type="ECO:0000256" key="1">
    <source>
        <dbReference type="ARBA" id="ARBA00022676"/>
    </source>
</evidence>
<evidence type="ECO:0000256" key="2">
    <source>
        <dbReference type="ARBA" id="ARBA00022679"/>
    </source>
</evidence>
<evidence type="ECO:0000256" key="5">
    <source>
        <dbReference type="ARBA" id="ARBA00047503"/>
    </source>
</evidence>
<reference evidence="7 9" key="1">
    <citation type="submission" date="2023-07" db="EMBL/GenBank/DDBJ databases">
        <title>Unpublished Manusciprt.</title>
        <authorList>
            <person name="Aydin F."/>
            <person name="Tarhane S."/>
            <person name="Saticioglu I.B."/>
            <person name="Karakaya E."/>
            <person name="Abay S."/>
            <person name="Guran O."/>
            <person name="Bozkurt E."/>
            <person name="Uzum N."/>
            <person name="Olgun K."/>
            <person name="Jablonski D."/>
        </authorList>
    </citation>
    <scope>NUCLEOTIDE SEQUENCE</scope>
    <source>
        <strain evidence="9">faydin-H75</strain>
        <strain evidence="7">Faydin-H76</strain>
    </source>
</reference>
<sequence>MKILLRLPNWLGDAIMATAAIEVLKEHFPQASFTIVGTPITCAIFDRDKSITTRFIDESKKSKNRLFGTYNLAKKIGKHDISITFTNNIFSALLLFWTKTPIRIGYAKNLRSFLLTDAPKIRKNTHQVLLYSLLLKNLFKQSEEEIIAQTPKLKLIAQDRHNDNNIRIGLSPGAAFGSAKRWLKEYFAETAFYFISKGYEVILFGDKNDIEPAKEITSIIKKFSADEDIFKNLSDFSGKTTINSLIDNIYNLDLFIANDSGPMHMASALGTPLIAIFGPTDERGSYPWKHPNSVILNKKIACAPCKKRDCPLKHHNCMKLITPDEVITQANHILSKRTSNAN</sequence>
<dbReference type="EC" id="2.4.99.24" evidence="4"/>
<dbReference type="Proteomes" id="UP001240777">
    <property type="component" value="Unassembled WGS sequence"/>
</dbReference>
<dbReference type="CDD" id="cd03789">
    <property type="entry name" value="GT9_LPS_heptosyltransferase"/>
    <property type="match status" value="1"/>
</dbReference>
<evidence type="ECO:0000313" key="7">
    <source>
        <dbReference type="EMBL" id="MDP2539783.1"/>
    </source>
</evidence>
<keyword evidence="1" id="KW-0328">Glycosyltransferase</keyword>
<dbReference type="RefSeq" id="WP_305517759.1">
    <property type="nucleotide sequence ID" value="NZ_JAUPEV010000018.1"/>
</dbReference>
<organism evidence="7 8">
    <name type="scientific">Helicobacter cappadocius</name>
    <dbReference type="NCBI Taxonomy" id="3063998"/>
    <lineage>
        <taxon>Bacteria</taxon>
        <taxon>Pseudomonadati</taxon>
        <taxon>Campylobacterota</taxon>
        <taxon>Epsilonproteobacteria</taxon>
        <taxon>Campylobacterales</taxon>
        <taxon>Helicobacteraceae</taxon>
        <taxon>Helicobacter</taxon>
    </lineage>
</organism>
<gene>
    <name evidence="7" type="primary">waaF</name>
    <name evidence="6" type="ORF">Q5I04_08385</name>
    <name evidence="7" type="ORF">Q5I06_08350</name>
</gene>
<comment type="caution">
    <text evidence="7">The sequence shown here is derived from an EMBL/GenBank/DDBJ whole genome shotgun (WGS) entry which is preliminary data.</text>
</comment>
<dbReference type="SUPFAM" id="SSF53756">
    <property type="entry name" value="UDP-Glycosyltransferase/glycogen phosphorylase"/>
    <property type="match status" value="1"/>
</dbReference>
<dbReference type="Gene3D" id="3.40.50.2000">
    <property type="entry name" value="Glycogen Phosphorylase B"/>
    <property type="match status" value="2"/>
</dbReference>
<keyword evidence="9" id="KW-1185">Reference proteome</keyword>
<dbReference type="PANTHER" id="PTHR30160:SF7">
    <property type="entry name" value="ADP-HEPTOSE--LPS HEPTOSYLTRANSFERASE 2"/>
    <property type="match status" value="1"/>
</dbReference>
<dbReference type="Pfam" id="PF01075">
    <property type="entry name" value="Glyco_transf_9"/>
    <property type="match status" value="1"/>
</dbReference>
<dbReference type="InterPro" id="IPR051199">
    <property type="entry name" value="LPS_LOS_Heptosyltrfase"/>
</dbReference>
<proteinExistence type="inferred from homology"/>
<keyword evidence="2" id="KW-0808">Transferase</keyword>
<dbReference type="GO" id="GO:0005829">
    <property type="term" value="C:cytosol"/>
    <property type="evidence" value="ECO:0007669"/>
    <property type="project" value="TreeGrafter"/>
</dbReference>
<dbReference type="NCBIfam" id="TIGR02195">
    <property type="entry name" value="heptsyl_trn_II"/>
    <property type="match status" value="1"/>
</dbReference>
<dbReference type="EMBL" id="JAUPEV010000018">
    <property type="protein sequence ID" value="MDO7253920.1"/>
    <property type="molecule type" value="Genomic_DNA"/>
</dbReference>
<dbReference type="InterPro" id="IPR011910">
    <property type="entry name" value="RfaF"/>
</dbReference>
<dbReference type="EMBL" id="JAUYZK010000016">
    <property type="protein sequence ID" value="MDP2539783.1"/>
    <property type="molecule type" value="Genomic_DNA"/>
</dbReference>
<dbReference type="Proteomes" id="UP001177258">
    <property type="component" value="Unassembled WGS sequence"/>
</dbReference>
<evidence type="ECO:0000313" key="9">
    <source>
        <dbReference type="Proteomes" id="UP001240777"/>
    </source>
</evidence>
<comment type="catalytic activity">
    <reaction evidence="5">
        <text>an L-alpha-D-Hep-(1-&gt;5)-[alpha-Kdo-(2-&gt;4)]-alpha-Kdo-(2-&gt;6)-lipid A + ADP-L-glycero-beta-D-manno-heptose = an L-alpha-D-Hep-(1-&gt;3)-L-alpha-D-Hep-(1-&gt;5)-[alpha-Kdo-(2-&gt;4)]-alpha-Kdo-(2-&gt;6)-lipid A + ADP + H(+)</text>
        <dbReference type="Rhea" id="RHEA:74071"/>
        <dbReference type="ChEBI" id="CHEBI:15378"/>
        <dbReference type="ChEBI" id="CHEBI:61506"/>
        <dbReference type="ChEBI" id="CHEBI:193068"/>
        <dbReference type="ChEBI" id="CHEBI:193069"/>
        <dbReference type="ChEBI" id="CHEBI:456216"/>
        <dbReference type="EC" id="2.4.99.24"/>
    </reaction>
</comment>
<evidence type="ECO:0000256" key="3">
    <source>
        <dbReference type="ARBA" id="ARBA00043995"/>
    </source>
</evidence>
<reference evidence="6" key="2">
    <citation type="submission" date="2023-07" db="EMBL/GenBank/DDBJ databases">
        <authorList>
            <person name="Aydin F."/>
            <person name="Tarhane S."/>
            <person name="Saticioglu I.B."/>
            <person name="Karakaya E."/>
            <person name="Abay S."/>
            <person name="Guran O."/>
            <person name="Bozkurt E."/>
            <person name="Uzum N."/>
            <person name="Olgun K."/>
            <person name="Jablonski D."/>
        </authorList>
    </citation>
    <scope>NUCLEOTIDE SEQUENCE</scope>
    <source>
        <strain evidence="6">Faydin-H75</strain>
    </source>
</reference>
<evidence type="ECO:0000313" key="8">
    <source>
        <dbReference type="Proteomes" id="UP001177258"/>
    </source>
</evidence>
<comment type="similarity">
    <text evidence="3">Belongs to the glycosyltransferase 9 family.</text>
</comment>
<dbReference type="InterPro" id="IPR002201">
    <property type="entry name" value="Glyco_trans_9"/>
</dbReference>
<dbReference type="PANTHER" id="PTHR30160">
    <property type="entry name" value="TETRAACYLDISACCHARIDE 4'-KINASE-RELATED"/>
    <property type="match status" value="1"/>
</dbReference>
<dbReference type="GO" id="GO:0008713">
    <property type="term" value="F:ADP-heptose-lipopolysaccharide heptosyltransferase activity"/>
    <property type="evidence" value="ECO:0007669"/>
    <property type="project" value="UniProtKB-EC"/>
</dbReference>
<protein>
    <recommendedName>
        <fullName evidence="4">lipopolysaccharide heptosyltransferase II</fullName>
        <ecNumber evidence="4">2.4.99.24</ecNumber>
    </recommendedName>
</protein>
<dbReference type="AlphaFoldDB" id="A0AA90T5R7"/>
<name>A0AA90T5R7_9HELI</name>
<dbReference type="GO" id="GO:0009244">
    <property type="term" value="P:lipopolysaccharide core region biosynthetic process"/>
    <property type="evidence" value="ECO:0007669"/>
    <property type="project" value="TreeGrafter"/>
</dbReference>
<evidence type="ECO:0000256" key="4">
    <source>
        <dbReference type="ARBA" id="ARBA00044042"/>
    </source>
</evidence>